<evidence type="ECO:0000313" key="1">
    <source>
        <dbReference type="EMBL" id="AAO05842.1"/>
    </source>
</evidence>
<dbReference type="OrthoDB" id="2411627at2"/>
<dbReference type="NCBIfam" id="NF040843">
    <property type="entry name" value="SE2200_fam"/>
    <property type="match status" value="1"/>
</dbReference>
<dbReference type="EMBL" id="AE015929">
    <property type="protein sequence ID" value="AAO05842.1"/>
    <property type="molecule type" value="Genomic_DNA"/>
</dbReference>
<dbReference type="Proteomes" id="UP000001411">
    <property type="component" value="Chromosome"/>
</dbReference>
<sequence>MKKLAVILALAGAAFYGFKKYQNHVNQAPNIEY</sequence>
<dbReference type="PATRIC" id="fig|176280.10.peg.2149"/>
<name>A0A0H2VI78_STAES</name>
<protein>
    <recommendedName>
        <fullName evidence="3">DUF2648 domain-containing protein</fullName>
    </recommendedName>
</protein>
<dbReference type="eggNOG" id="ENOG5030469">
    <property type="taxonomic scope" value="Bacteria"/>
</dbReference>
<organism evidence="1 2">
    <name type="scientific">Staphylococcus epidermidis (strain ATCC 12228 / FDA PCI 1200)</name>
    <dbReference type="NCBI Taxonomy" id="176280"/>
    <lineage>
        <taxon>Bacteria</taxon>
        <taxon>Bacillati</taxon>
        <taxon>Bacillota</taxon>
        <taxon>Bacilli</taxon>
        <taxon>Bacillales</taxon>
        <taxon>Staphylococcaceae</taxon>
        <taxon>Staphylococcus</taxon>
    </lineage>
</organism>
<dbReference type="KEGG" id="sep:SE_2200"/>
<evidence type="ECO:0000313" key="2">
    <source>
        <dbReference type="Proteomes" id="UP000001411"/>
    </source>
</evidence>
<accession>A0A0H2VI78</accession>
<reference evidence="1 2" key="1">
    <citation type="journal article" date="2003" name="Mol. Microbiol.">
        <title>Genome-based analysis of virulence genes in a non-biofilm-forming Staphylococcus epidermidis strain (ATCC 12228).</title>
        <authorList>
            <person name="Zhang Y.Q."/>
            <person name="Ren S.X."/>
            <person name="Li H.L."/>
            <person name="Wang Y.X."/>
            <person name="Fu G."/>
            <person name="Yang J."/>
            <person name="Qin Z.Q."/>
            <person name="Miao Y.G."/>
            <person name="Wang W.Y."/>
            <person name="Chen R.S."/>
            <person name="Shen Y."/>
            <person name="Chen Z."/>
            <person name="Yuan Z.H."/>
            <person name="Zhao G.P."/>
            <person name="Qu D."/>
            <person name="Danchin A."/>
            <person name="Wen Y.M."/>
        </authorList>
    </citation>
    <scope>NUCLEOTIDE SEQUENCE [LARGE SCALE GENOMIC DNA]</scope>
    <source>
        <strain evidence="2">ATCC 12228 / FDA PCI 1200</strain>
    </source>
</reference>
<evidence type="ECO:0008006" key="3">
    <source>
        <dbReference type="Google" id="ProtNLM"/>
    </source>
</evidence>
<dbReference type="HOGENOM" id="CLU_217298_1_0_9"/>
<dbReference type="RefSeq" id="WP_002437978.1">
    <property type="nucleotide sequence ID" value="NC_004461.1"/>
</dbReference>
<proteinExistence type="predicted"/>
<dbReference type="AlphaFoldDB" id="A0A0H2VI78"/>
<gene>
    <name evidence="1" type="ordered locus">SE_2200</name>
</gene>
<dbReference type="GeneID" id="50017726"/>